<dbReference type="Proteomes" id="UP000199555">
    <property type="component" value="Unassembled WGS sequence"/>
</dbReference>
<gene>
    <name evidence="2" type="ORF">SAMN04487971_1061</name>
</gene>
<dbReference type="AlphaFoldDB" id="A0A1G9H2H0"/>
<feature type="compositionally biased region" description="Polar residues" evidence="1">
    <location>
        <begin position="98"/>
        <end position="114"/>
    </location>
</feature>
<feature type="compositionally biased region" description="Polar residues" evidence="1">
    <location>
        <begin position="133"/>
        <end position="148"/>
    </location>
</feature>
<feature type="compositionally biased region" description="Basic and acidic residues" evidence="1">
    <location>
        <begin position="149"/>
        <end position="161"/>
    </location>
</feature>
<proteinExistence type="predicted"/>
<keyword evidence="3" id="KW-1185">Reference proteome</keyword>
<feature type="compositionally biased region" description="Polar residues" evidence="1">
    <location>
        <begin position="13"/>
        <end position="28"/>
    </location>
</feature>
<dbReference type="EMBL" id="FNGE01000006">
    <property type="protein sequence ID" value="SDL07150.1"/>
    <property type="molecule type" value="Genomic_DNA"/>
</dbReference>
<feature type="compositionally biased region" description="Low complexity" evidence="1">
    <location>
        <begin position="71"/>
        <end position="80"/>
    </location>
</feature>
<feature type="region of interest" description="Disordered" evidence="1">
    <location>
        <begin position="67"/>
        <end position="173"/>
    </location>
</feature>
<protein>
    <submittedName>
        <fullName evidence="2">Uncharacterized protein</fullName>
    </submittedName>
</protein>
<evidence type="ECO:0000313" key="2">
    <source>
        <dbReference type="EMBL" id="SDL07150.1"/>
    </source>
</evidence>
<organism evidence="2 3">
    <name type="scientific">Paracoccus chinensis</name>
    <dbReference type="NCBI Taxonomy" id="525640"/>
    <lineage>
        <taxon>Bacteria</taxon>
        <taxon>Pseudomonadati</taxon>
        <taxon>Pseudomonadota</taxon>
        <taxon>Alphaproteobacteria</taxon>
        <taxon>Rhodobacterales</taxon>
        <taxon>Paracoccaceae</taxon>
        <taxon>Paracoccus</taxon>
    </lineage>
</organism>
<feature type="non-terminal residue" evidence="2">
    <location>
        <position position="1"/>
    </location>
</feature>
<sequence>PAYPFRYLAMSNSRGTKQTAVANTTWRQQPARPEFPSAPSPRPEPYLAIPRCPVKTKIPTFFRSSLKSPTRFRLPASPSRPASPPFGEAVSRGRCRQGQAQKITRAATSLQPTEAQHFPLPVPPPATGPEPRTATTRPESPMESQQPSDGRRSNTRDRTGELEGQGTGLQSVTKSILQRPADLSYLATNQTGSAGVIIALLVSVPLGVYQCVGVTFGCPLLVGP</sequence>
<evidence type="ECO:0000256" key="1">
    <source>
        <dbReference type="SAM" id="MobiDB-lite"/>
    </source>
</evidence>
<accession>A0A1G9H2H0</accession>
<evidence type="ECO:0000313" key="3">
    <source>
        <dbReference type="Proteomes" id="UP000199555"/>
    </source>
</evidence>
<feature type="region of interest" description="Disordered" evidence="1">
    <location>
        <begin position="13"/>
        <end position="46"/>
    </location>
</feature>
<reference evidence="3" key="1">
    <citation type="submission" date="2016-10" db="EMBL/GenBank/DDBJ databases">
        <authorList>
            <person name="Varghese N."/>
            <person name="Submissions S."/>
        </authorList>
    </citation>
    <scope>NUCLEOTIDE SEQUENCE [LARGE SCALE GENOMIC DNA]</scope>
    <source>
        <strain evidence="3">CGMCC 1.7655</strain>
    </source>
</reference>
<name>A0A1G9H2H0_9RHOB</name>